<dbReference type="PANTHER" id="PTHR45418">
    <property type="entry name" value="CANCER/TESTIS ANTIGEN 55"/>
    <property type="match status" value="1"/>
</dbReference>
<dbReference type="InterPro" id="IPR049079">
    <property type="entry name" value="Mov-10_helical"/>
</dbReference>
<keyword evidence="18" id="KW-1185">Reference proteome</keyword>
<evidence type="ECO:0000313" key="18">
    <source>
        <dbReference type="Proteomes" id="UP000245119"/>
    </source>
</evidence>
<evidence type="ECO:0000256" key="7">
    <source>
        <dbReference type="ARBA" id="ARBA00022806"/>
    </source>
</evidence>
<dbReference type="Pfam" id="PF14444">
    <property type="entry name" value="S1-like"/>
    <property type="match status" value="1"/>
</dbReference>
<evidence type="ECO:0000259" key="15">
    <source>
        <dbReference type="Pfam" id="PF21634"/>
    </source>
</evidence>
<dbReference type="GO" id="GO:0036464">
    <property type="term" value="C:cytoplasmic ribonucleoprotein granule"/>
    <property type="evidence" value="ECO:0007669"/>
    <property type="project" value="UniProtKB-SubCell"/>
</dbReference>
<dbReference type="Pfam" id="PF21634">
    <property type="entry name" value="MOV-10_beta-barrel"/>
    <property type="match status" value="1"/>
</dbReference>
<dbReference type="FunFam" id="3.40.50.300:FF:000608">
    <property type="entry name" value="Mov10 RISC complex RNA helicase"/>
    <property type="match status" value="1"/>
</dbReference>
<dbReference type="InterPro" id="IPR049080">
    <property type="entry name" value="MOV-10-like_beta-barrel"/>
</dbReference>
<evidence type="ECO:0000259" key="13">
    <source>
        <dbReference type="Pfam" id="PF13087"/>
    </source>
</evidence>
<dbReference type="Proteomes" id="UP000245119">
    <property type="component" value="Linkage Group LG9"/>
</dbReference>
<reference evidence="17 18" key="1">
    <citation type="submission" date="2018-04" db="EMBL/GenBank/DDBJ databases">
        <title>The genome of golden apple snail Pomacea canaliculata provides insight into stress tolerance and invasive adaptation.</title>
        <authorList>
            <person name="Liu C."/>
            <person name="Liu B."/>
            <person name="Ren Y."/>
            <person name="Zhang Y."/>
            <person name="Wang H."/>
            <person name="Li S."/>
            <person name="Jiang F."/>
            <person name="Yin L."/>
            <person name="Zhang G."/>
            <person name="Qian W."/>
            <person name="Fan W."/>
        </authorList>
    </citation>
    <scope>NUCLEOTIDE SEQUENCE [LARGE SCALE GENOMIC DNA]</scope>
    <source>
        <strain evidence="17">SZHN2017</strain>
        <tissue evidence="17">Muscle</tissue>
    </source>
</reference>
<evidence type="ECO:0000256" key="9">
    <source>
        <dbReference type="ARBA" id="ARBA00022884"/>
    </source>
</evidence>
<evidence type="ECO:0000313" key="17">
    <source>
        <dbReference type="EMBL" id="PVD24975.1"/>
    </source>
</evidence>
<dbReference type="Pfam" id="PF13087">
    <property type="entry name" value="AAA_12"/>
    <property type="match status" value="1"/>
</dbReference>
<evidence type="ECO:0000256" key="6">
    <source>
        <dbReference type="ARBA" id="ARBA00022801"/>
    </source>
</evidence>
<dbReference type="GO" id="GO:0016787">
    <property type="term" value="F:hydrolase activity"/>
    <property type="evidence" value="ECO:0007669"/>
    <property type="project" value="UniProtKB-KW"/>
</dbReference>
<evidence type="ECO:0000256" key="4">
    <source>
        <dbReference type="ARBA" id="ARBA00022490"/>
    </source>
</evidence>
<dbReference type="OrthoDB" id="6513042at2759"/>
<dbReference type="CDD" id="cd18808">
    <property type="entry name" value="SF1_C_Upf1"/>
    <property type="match status" value="1"/>
</dbReference>
<dbReference type="GO" id="GO:0031047">
    <property type="term" value="P:regulatory ncRNA-mediated gene silencing"/>
    <property type="evidence" value="ECO:0007669"/>
    <property type="project" value="UniProtKB-KW"/>
</dbReference>
<evidence type="ECO:0000256" key="8">
    <source>
        <dbReference type="ARBA" id="ARBA00022840"/>
    </source>
</evidence>
<dbReference type="EMBL" id="PZQS01000009">
    <property type="protein sequence ID" value="PVD24975.1"/>
    <property type="molecule type" value="Genomic_DNA"/>
</dbReference>
<dbReference type="PANTHER" id="PTHR45418:SF1">
    <property type="entry name" value="CANCER_TESTIS ANTIGEN 55"/>
    <property type="match status" value="1"/>
</dbReference>
<dbReference type="InterPro" id="IPR027417">
    <property type="entry name" value="P-loop_NTPase"/>
</dbReference>
<evidence type="ECO:0000256" key="11">
    <source>
        <dbReference type="ARBA" id="ARBA00047984"/>
    </source>
</evidence>
<feature type="domain" description="S1-like RNA binding" evidence="14">
    <location>
        <begin position="56"/>
        <end position="102"/>
    </location>
</feature>
<keyword evidence="6" id="KW-0378">Hydrolase</keyword>
<evidence type="ECO:0000259" key="12">
    <source>
        <dbReference type="Pfam" id="PF13086"/>
    </source>
</evidence>
<keyword evidence="10" id="KW-0943">RNA-mediated gene silencing</keyword>
<evidence type="ECO:0000256" key="10">
    <source>
        <dbReference type="ARBA" id="ARBA00023158"/>
    </source>
</evidence>
<evidence type="ECO:0000256" key="3">
    <source>
        <dbReference type="ARBA" id="ARBA00012552"/>
    </source>
</evidence>
<feature type="domain" description="Helicase MOV-10 helical" evidence="16">
    <location>
        <begin position="249"/>
        <end position="283"/>
    </location>
</feature>
<keyword evidence="7" id="KW-0347">Helicase</keyword>
<dbReference type="SUPFAM" id="SSF52540">
    <property type="entry name" value="P-loop containing nucleoside triphosphate hydrolases"/>
    <property type="match status" value="1"/>
</dbReference>
<evidence type="ECO:0000259" key="16">
    <source>
        <dbReference type="Pfam" id="PF21635"/>
    </source>
</evidence>
<evidence type="ECO:0000256" key="1">
    <source>
        <dbReference type="ARBA" id="ARBA00004331"/>
    </source>
</evidence>
<comment type="subcellular location">
    <subcellularLocation>
        <location evidence="1">Cytoplasm</location>
        <location evidence="1">Cytoplasmic ribonucleoprotein granule</location>
    </subcellularLocation>
</comment>
<keyword evidence="9" id="KW-0694">RNA-binding</keyword>
<feature type="domain" description="Helicase MOV-10-like beta-barrel" evidence="15">
    <location>
        <begin position="290"/>
        <end position="366"/>
    </location>
</feature>
<comment type="catalytic activity">
    <reaction evidence="11">
        <text>ATP + H2O = ADP + phosphate + H(+)</text>
        <dbReference type="Rhea" id="RHEA:13065"/>
        <dbReference type="ChEBI" id="CHEBI:15377"/>
        <dbReference type="ChEBI" id="CHEBI:15378"/>
        <dbReference type="ChEBI" id="CHEBI:30616"/>
        <dbReference type="ChEBI" id="CHEBI:43474"/>
        <dbReference type="ChEBI" id="CHEBI:456216"/>
        <dbReference type="EC" id="3.6.4.13"/>
    </reaction>
</comment>
<dbReference type="AlphaFoldDB" id="A0A2T7NUY9"/>
<dbReference type="GO" id="GO:0003723">
    <property type="term" value="F:RNA binding"/>
    <property type="evidence" value="ECO:0007669"/>
    <property type="project" value="UniProtKB-KW"/>
</dbReference>
<sequence length="890" mass="99128">MVIAEEKTDENLSNSCVKVDRQSNESNFSGNLDQDDVLLTALVDKEEKDSDCQMTIFTGKITQLFCEHGLIDGEVYFSAESVVGSNPLHVGDTVNVVARQQNKDGGWMAESVSLVVSSWEDDDLTSEAVTGEVGKVTELKEEEGIINKNIIFTIGECVEGYLPHVGDWVSVELDTADSDTSGAQEEKEDFTTHLKEPLFNASKVAPLRTWSFKGCVSASLPDHGYIDEEVFFRLDACLNGYRPHARYAGETKLLYVQKLRRDNYIERMSTLLHLEEIQMEINILEFDLYRVCLQAAGEFLTLHVPGLAEGRPSLLIGDSVILLSPVDPDEPQYEGIIHEIYSDKVLLKFNSEFHSCYNGEDYNVTFRFNRVSLRRCHQACRLAATMLGDQVLFPSQEKLNPPQVELFSSPHTASTPLNSNHHIPHINPAIQDKIQFYNSLLNDQQKTAVIQVLLGQCRPLPYIIFGPPGTGKTITVVEAILQIFTHMPRSRIIACTPSNSAADLLVERLHMSGIIKNSDMVRLNAFQRSNTGISDIVLPYCCTGEQLDIISHYRIIVATCNTAGLLCTAGLKTGHFTHVFVDEAGQATEPECLIPAGLVAGGGGQIVLAGDPKQLGPVLLSPFAKVYGLELSFLERLMEHLPYQHNAELYADHGGYNPLLVTMLIDNYRCHPAILALPSKLFYHGYLRECASAELTDTLKDWFMLPRPGVPVIFHGIETKDMRDEDSPSWFNPGEVLQVIQYLQGLLGNKAPLHPDNIGIITPYRKQVEKIRLYMDILGITQVKVGSVEEFQGQERQAIIVSTVRSNDRLVNSDVRHVLGFVSNPKRFNVAITRAQALLIVVGNPYVLSLDKNWHYFIQACVENGSYTGCELPEVFLGTNLAQEQTENTL</sequence>
<dbReference type="EC" id="3.6.4.13" evidence="3"/>
<dbReference type="GO" id="GO:0003724">
    <property type="term" value="F:RNA helicase activity"/>
    <property type="evidence" value="ECO:0007669"/>
    <property type="project" value="UniProtKB-EC"/>
</dbReference>
<comment type="similarity">
    <text evidence="2">Belongs to the DNA2/NAM7 helicase family. SDE3 subfamily.</text>
</comment>
<protein>
    <recommendedName>
        <fullName evidence="3">RNA helicase</fullName>
        <ecNumber evidence="3">3.6.4.13</ecNumber>
    </recommendedName>
</protein>
<dbReference type="InterPro" id="IPR041679">
    <property type="entry name" value="DNA2/NAM7-like_C"/>
</dbReference>
<dbReference type="Pfam" id="PF21635">
    <property type="entry name" value="Mov-10_helical"/>
    <property type="match status" value="1"/>
</dbReference>
<keyword evidence="4" id="KW-0963">Cytoplasm</keyword>
<feature type="domain" description="DNA2/NAM7 helicase helicase" evidence="12">
    <location>
        <begin position="441"/>
        <end position="535"/>
    </location>
</feature>
<feature type="domain" description="DNA2/NAM7 helicase helicase" evidence="12">
    <location>
        <begin position="548"/>
        <end position="621"/>
    </location>
</feature>
<comment type="caution">
    <text evidence="17">The sequence shown here is derived from an EMBL/GenBank/DDBJ whole genome shotgun (WGS) entry which is preliminary data.</text>
</comment>
<name>A0A2T7NUY9_POMCA</name>
<dbReference type="Gene3D" id="3.40.50.300">
    <property type="entry name" value="P-loop containing nucleotide triphosphate hydrolases"/>
    <property type="match status" value="2"/>
</dbReference>
<dbReference type="InterPro" id="IPR047187">
    <property type="entry name" value="SF1_C_Upf1"/>
</dbReference>
<gene>
    <name evidence="17" type="ORF">C0Q70_15471</name>
</gene>
<evidence type="ECO:0000256" key="5">
    <source>
        <dbReference type="ARBA" id="ARBA00022741"/>
    </source>
</evidence>
<dbReference type="CDD" id="cd18078">
    <property type="entry name" value="DEXXQc_Mov10L1"/>
    <property type="match status" value="1"/>
</dbReference>
<evidence type="ECO:0000259" key="14">
    <source>
        <dbReference type="Pfam" id="PF14444"/>
    </source>
</evidence>
<feature type="domain" description="DNA2/NAM7 helicase-like C-terminal" evidence="13">
    <location>
        <begin position="658"/>
        <end position="844"/>
    </location>
</feature>
<dbReference type="GO" id="GO:0005524">
    <property type="term" value="F:ATP binding"/>
    <property type="evidence" value="ECO:0007669"/>
    <property type="project" value="UniProtKB-KW"/>
</dbReference>
<keyword evidence="5" id="KW-0547">Nucleotide-binding</keyword>
<dbReference type="STRING" id="400727.A0A2T7NUY9"/>
<keyword evidence="8" id="KW-0067">ATP-binding</keyword>
<evidence type="ECO:0000256" key="2">
    <source>
        <dbReference type="ARBA" id="ARBA00005601"/>
    </source>
</evidence>
<accession>A0A2T7NUY9</accession>
<proteinExistence type="inferred from homology"/>
<dbReference type="Pfam" id="PF13086">
    <property type="entry name" value="AAA_11"/>
    <property type="match status" value="2"/>
</dbReference>
<dbReference type="InterPro" id="IPR041677">
    <property type="entry name" value="DNA2/NAM7_AAA_11"/>
</dbReference>
<organism evidence="17 18">
    <name type="scientific">Pomacea canaliculata</name>
    <name type="common">Golden apple snail</name>
    <dbReference type="NCBI Taxonomy" id="400727"/>
    <lineage>
        <taxon>Eukaryota</taxon>
        <taxon>Metazoa</taxon>
        <taxon>Spiralia</taxon>
        <taxon>Lophotrochozoa</taxon>
        <taxon>Mollusca</taxon>
        <taxon>Gastropoda</taxon>
        <taxon>Caenogastropoda</taxon>
        <taxon>Architaenioglossa</taxon>
        <taxon>Ampullarioidea</taxon>
        <taxon>Ampullariidae</taxon>
        <taxon>Pomacea</taxon>
    </lineage>
</organism>
<dbReference type="InterPro" id="IPR025223">
    <property type="entry name" value="S1-like_RNA-bd_dom"/>
</dbReference>